<dbReference type="Pfam" id="PF01327">
    <property type="entry name" value="Pep_deformylase"/>
    <property type="match status" value="1"/>
</dbReference>
<keyword evidence="11" id="KW-1185">Reference proteome</keyword>
<dbReference type="InterPro" id="IPR023635">
    <property type="entry name" value="Peptide_deformylase"/>
</dbReference>
<dbReference type="InterPro" id="IPR036821">
    <property type="entry name" value="Peptide_deformylase_sf"/>
</dbReference>
<evidence type="ECO:0000256" key="7">
    <source>
        <dbReference type="SAM" id="MobiDB-lite"/>
    </source>
</evidence>
<feature type="compositionally biased region" description="Low complexity" evidence="7">
    <location>
        <begin position="424"/>
        <end position="438"/>
    </location>
</feature>
<comment type="function">
    <text evidence="5">Removes the formyl group from the N-terminal Met of newly synthesized proteins. Requires at least a dipeptide for an efficient rate of reaction. N-terminal L-methionine is a prerequisite for activity but the enzyme has broad specificity at other positions.</text>
</comment>
<feature type="binding site" evidence="5">
    <location>
        <position position="153"/>
    </location>
    <ligand>
        <name>Fe cation</name>
        <dbReference type="ChEBI" id="CHEBI:24875"/>
    </ligand>
</feature>
<feature type="compositionally biased region" description="Gly residues" evidence="7">
    <location>
        <begin position="439"/>
        <end position="454"/>
    </location>
</feature>
<protein>
    <recommendedName>
        <fullName evidence="5 6">Multifunctional fusion protein</fullName>
    </recommendedName>
    <domain>
        <recommendedName>
            <fullName evidence="5">Peptide deformylase</fullName>
            <shortName evidence="5">PDF</shortName>
            <ecNumber evidence="5">3.5.1.88</ecNumber>
        </recommendedName>
        <alternativeName>
            <fullName evidence="5">Polypeptide deformylase</fullName>
        </alternativeName>
    </domain>
    <domain>
        <recommendedName>
            <fullName evidence="6">Methionyl-tRNA formyltransferase</fullName>
            <ecNumber evidence="6">2.1.2.9</ecNumber>
        </recommendedName>
    </domain>
</protein>
<sequence length="546" mass="58439">MAEGPRRQGRRGDRRPQAEPLPIVKGADQPVLRTPAQPVPKVTREIRRLLDRMAATMYAADGIGLAAPQVGVSKRIIVVDVGDGLIELINPEIVRRGEATEAGYEGCLSLPRILAEVERPTSVQVTGLDRRGRRVWVEAEGLLARCLQHEIDHLDGVLITDRARKVVELPPESELRVVFMGTPAFAVPSLEELLRRQVRVVGVVTQPDRPQGRGLAPAAPPVKVVAQAHDLPVLQPERLDEAVVAQLEAWRPDLLVVVAYGKILPPAVLAVPRLGAINLHASLLPRHRGAAPIQRAILAGDRVTGVSTMWMDEGLDTGDIILQREVPLDEAITAGQLHDRLARAGAELLGETLRLVAEGKAPRRPQDPAQATSAPRLRPEEEWVDWNRPAVEVARRIRALDPRPGARTLWRGRILKLFGATVTPPRAAAPGADGAKATGAGGDRGPEPRGGQGGAASADPPAPPPGTIVAVRPEAVAVQCLDEPVWIRRLQPAGRRPLTPREMVNGYRLAVGERLLAPAEAGSSDAASAGPAPHGPGVEAVEARGR</sequence>
<dbReference type="Pfam" id="PF00551">
    <property type="entry name" value="Formyl_trans_N"/>
    <property type="match status" value="1"/>
</dbReference>
<keyword evidence="3 6" id="KW-0808">Transferase</keyword>
<keyword evidence="5" id="KW-0408">Iron</keyword>
<dbReference type="HAMAP" id="MF_00163">
    <property type="entry name" value="Pep_deformylase"/>
    <property type="match status" value="1"/>
</dbReference>
<keyword evidence="4 6" id="KW-0648">Protein biosynthesis</keyword>
<dbReference type="EMBL" id="CP132508">
    <property type="protein sequence ID" value="WPD19918.1"/>
    <property type="molecule type" value="Genomic_DNA"/>
</dbReference>
<dbReference type="InterPro" id="IPR001555">
    <property type="entry name" value="GART_AS"/>
</dbReference>
<feature type="domain" description="Formyl transferase C-terminal" evidence="9">
    <location>
        <begin position="377"/>
        <end position="508"/>
    </location>
</feature>
<keyword evidence="5" id="KW-0378">Hydrolase</keyword>
<dbReference type="InterPro" id="IPR002376">
    <property type="entry name" value="Formyl_transf_N"/>
</dbReference>
<dbReference type="Pfam" id="PF02911">
    <property type="entry name" value="Formyl_trans_C"/>
    <property type="match status" value="1"/>
</dbReference>
<dbReference type="SUPFAM" id="SSF53328">
    <property type="entry name" value="Formyltransferase"/>
    <property type="match status" value="1"/>
</dbReference>
<name>A0ABZ0QR08_9FIRM</name>
<dbReference type="CDD" id="cd00487">
    <property type="entry name" value="Pep_deformylase"/>
    <property type="match status" value="1"/>
</dbReference>
<dbReference type="PRINTS" id="PR01576">
    <property type="entry name" value="PDEFORMYLASE"/>
</dbReference>
<evidence type="ECO:0000259" key="8">
    <source>
        <dbReference type="Pfam" id="PF00551"/>
    </source>
</evidence>
<feature type="compositionally biased region" description="Low complexity" evidence="7">
    <location>
        <begin position="519"/>
        <end position="537"/>
    </location>
</feature>
<evidence type="ECO:0000256" key="4">
    <source>
        <dbReference type="ARBA" id="ARBA00022917"/>
    </source>
</evidence>
<organism evidence="10 11">
    <name type="scientific">Thermaerobacter composti</name>
    <dbReference type="NCBI Taxonomy" id="554949"/>
    <lineage>
        <taxon>Bacteria</taxon>
        <taxon>Bacillati</taxon>
        <taxon>Bacillota</taxon>
        <taxon>Clostridia</taxon>
        <taxon>Eubacteriales</taxon>
        <taxon>Clostridiales Family XVII. Incertae Sedis</taxon>
        <taxon>Thermaerobacter</taxon>
    </lineage>
</organism>
<comment type="function">
    <text evidence="6">Attaches a formyl group to the free amino group of methionyl-tRNA(fMet). The formyl group appears to play a dual role in the initiator identity of N-formylmethionyl-tRNA by promoting its recognition by IF2 and preventing the misappropriation of this tRNA by the elongation apparatus.</text>
</comment>
<reference evidence="10 11" key="1">
    <citation type="submission" date="2023-08" db="EMBL/GenBank/DDBJ databases">
        <title>Genome sequence of Thermaerobacter compostii strain Ins1, a spore-forming filamentous bacterium isolated from a deep geothermal reservoir.</title>
        <authorList>
            <person name="Bregnard D."/>
            <person name="Gonzalez D."/>
            <person name="Junier P."/>
        </authorList>
    </citation>
    <scope>NUCLEOTIDE SEQUENCE [LARGE SCALE GENOMIC DNA]</scope>
    <source>
        <strain evidence="10 11">Ins1</strain>
    </source>
</reference>
<dbReference type="CDD" id="cd08704">
    <property type="entry name" value="Met_tRNA_FMT_C"/>
    <property type="match status" value="1"/>
</dbReference>
<gene>
    <name evidence="6 10" type="primary">fmt</name>
    <name evidence="5" type="synonym">def</name>
    <name evidence="10" type="ORF">Q5761_04520</name>
</gene>
<dbReference type="InterPro" id="IPR044135">
    <property type="entry name" value="Met-tRNA-FMT_C"/>
</dbReference>
<dbReference type="NCBIfam" id="TIGR00079">
    <property type="entry name" value="pept_deformyl"/>
    <property type="match status" value="1"/>
</dbReference>
<accession>A0ABZ0QR08</accession>
<evidence type="ECO:0000313" key="11">
    <source>
        <dbReference type="Proteomes" id="UP001304683"/>
    </source>
</evidence>
<comment type="cofactor">
    <cofactor evidence="5">
        <name>Fe(2+)</name>
        <dbReference type="ChEBI" id="CHEBI:29033"/>
    </cofactor>
    <text evidence="5">Binds 1 Fe(2+) ion.</text>
</comment>
<feature type="region of interest" description="Disordered" evidence="7">
    <location>
        <begin position="424"/>
        <end position="468"/>
    </location>
</feature>
<feature type="region of interest" description="Disordered" evidence="7">
    <location>
        <begin position="359"/>
        <end position="378"/>
    </location>
</feature>
<feature type="region of interest" description="Disordered" evidence="7">
    <location>
        <begin position="519"/>
        <end position="546"/>
    </location>
</feature>
<dbReference type="NCBIfam" id="TIGR00460">
    <property type="entry name" value="fmt"/>
    <property type="match status" value="1"/>
</dbReference>
<feature type="region of interest" description="Disordered" evidence="7">
    <location>
        <begin position="1"/>
        <end position="38"/>
    </location>
</feature>
<keyword evidence="5" id="KW-0479">Metal-binding</keyword>
<dbReference type="NCBIfam" id="NF001159">
    <property type="entry name" value="PRK00150.1-3"/>
    <property type="match status" value="1"/>
</dbReference>
<dbReference type="PANTHER" id="PTHR11138:SF5">
    <property type="entry name" value="METHIONYL-TRNA FORMYLTRANSFERASE, MITOCHONDRIAL"/>
    <property type="match status" value="1"/>
</dbReference>
<feature type="binding site" evidence="5">
    <location>
        <position position="107"/>
    </location>
    <ligand>
        <name>Fe cation</name>
        <dbReference type="ChEBI" id="CHEBI:24875"/>
    </ligand>
</feature>
<evidence type="ECO:0000313" key="10">
    <source>
        <dbReference type="EMBL" id="WPD19918.1"/>
    </source>
</evidence>
<evidence type="ECO:0000256" key="3">
    <source>
        <dbReference type="ARBA" id="ARBA00022679"/>
    </source>
</evidence>
<dbReference type="Gene3D" id="3.40.50.12230">
    <property type="match status" value="1"/>
</dbReference>
<dbReference type="Proteomes" id="UP001304683">
    <property type="component" value="Chromosome"/>
</dbReference>
<dbReference type="InterPro" id="IPR005793">
    <property type="entry name" value="Formyl_trans_C"/>
</dbReference>
<comment type="catalytic activity">
    <reaction evidence="6">
        <text>L-methionyl-tRNA(fMet) + (6R)-10-formyltetrahydrofolate = N-formyl-L-methionyl-tRNA(fMet) + (6S)-5,6,7,8-tetrahydrofolate + H(+)</text>
        <dbReference type="Rhea" id="RHEA:24380"/>
        <dbReference type="Rhea" id="RHEA-COMP:9952"/>
        <dbReference type="Rhea" id="RHEA-COMP:9953"/>
        <dbReference type="ChEBI" id="CHEBI:15378"/>
        <dbReference type="ChEBI" id="CHEBI:57453"/>
        <dbReference type="ChEBI" id="CHEBI:78530"/>
        <dbReference type="ChEBI" id="CHEBI:78844"/>
        <dbReference type="ChEBI" id="CHEBI:195366"/>
        <dbReference type="EC" id="2.1.2.9"/>
    </reaction>
</comment>
<dbReference type="Gene3D" id="3.90.45.10">
    <property type="entry name" value="Peptide deformylase"/>
    <property type="match status" value="1"/>
</dbReference>
<dbReference type="SUPFAM" id="SSF56420">
    <property type="entry name" value="Peptide deformylase"/>
    <property type="match status" value="1"/>
</dbReference>
<dbReference type="InterPro" id="IPR005794">
    <property type="entry name" value="Fmt"/>
</dbReference>
<dbReference type="EC" id="2.1.2.9" evidence="6"/>
<comment type="similarity">
    <text evidence="2 5">Belongs to the polypeptide deformylase family.</text>
</comment>
<feature type="compositionally biased region" description="Basic and acidic residues" evidence="7">
    <location>
        <begin position="1"/>
        <end position="17"/>
    </location>
</feature>
<dbReference type="EC" id="3.5.1.88" evidence="5"/>
<dbReference type="HAMAP" id="MF_00182">
    <property type="entry name" value="Formyl_trans"/>
    <property type="match status" value="1"/>
</dbReference>
<evidence type="ECO:0000256" key="6">
    <source>
        <dbReference type="HAMAP-Rule" id="MF_00182"/>
    </source>
</evidence>
<comment type="catalytic activity">
    <reaction evidence="5">
        <text>N-terminal N-formyl-L-methionyl-[peptide] + H2O = N-terminal L-methionyl-[peptide] + formate</text>
        <dbReference type="Rhea" id="RHEA:24420"/>
        <dbReference type="Rhea" id="RHEA-COMP:10639"/>
        <dbReference type="Rhea" id="RHEA-COMP:10640"/>
        <dbReference type="ChEBI" id="CHEBI:15377"/>
        <dbReference type="ChEBI" id="CHEBI:15740"/>
        <dbReference type="ChEBI" id="CHEBI:49298"/>
        <dbReference type="ChEBI" id="CHEBI:64731"/>
        <dbReference type="EC" id="3.5.1.88"/>
    </reaction>
</comment>
<evidence type="ECO:0000256" key="5">
    <source>
        <dbReference type="HAMAP-Rule" id="MF_00163"/>
    </source>
</evidence>
<feature type="binding site" evidence="6">
    <location>
        <begin position="282"/>
        <end position="285"/>
    </location>
    <ligand>
        <name>(6S)-5,6,7,8-tetrahydrofolate</name>
        <dbReference type="ChEBI" id="CHEBI:57453"/>
    </ligand>
</feature>
<comment type="similarity">
    <text evidence="1 6">Belongs to the Fmt family.</text>
</comment>
<evidence type="ECO:0000256" key="1">
    <source>
        <dbReference type="ARBA" id="ARBA00010699"/>
    </source>
</evidence>
<feature type="binding site" evidence="5">
    <location>
        <position position="149"/>
    </location>
    <ligand>
        <name>Fe cation</name>
        <dbReference type="ChEBI" id="CHEBI:24875"/>
    </ligand>
</feature>
<dbReference type="PROSITE" id="PS00373">
    <property type="entry name" value="GART"/>
    <property type="match status" value="1"/>
</dbReference>
<dbReference type="SUPFAM" id="SSF50486">
    <property type="entry name" value="FMT C-terminal domain-like"/>
    <property type="match status" value="1"/>
</dbReference>
<proteinExistence type="inferred from homology"/>
<dbReference type="CDD" id="cd08646">
    <property type="entry name" value="FMT_core_Met-tRNA-FMT_N"/>
    <property type="match status" value="1"/>
</dbReference>
<dbReference type="GO" id="GO:0004479">
    <property type="term" value="F:methionyl-tRNA formyltransferase activity"/>
    <property type="evidence" value="ECO:0007669"/>
    <property type="project" value="UniProtKB-EC"/>
</dbReference>
<feature type="domain" description="Formyl transferase N-terminal" evidence="8">
    <location>
        <begin position="176"/>
        <end position="351"/>
    </location>
</feature>
<feature type="active site" evidence="5">
    <location>
        <position position="150"/>
    </location>
</feature>
<dbReference type="InterPro" id="IPR036477">
    <property type="entry name" value="Formyl_transf_N_sf"/>
</dbReference>
<evidence type="ECO:0000256" key="2">
    <source>
        <dbReference type="ARBA" id="ARBA00010759"/>
    </source>
</evidence>
<evidence type="ECO:0000259" key="9">
    <source>
        <dbReference type="Pfam" id="PF02911"/>
    </source>
</evidence>
<dbReference type="InterPro" id="IPR011034">
    <property type="entry name" value="Formyl_transferase-like_C_sf"/>
</dbReference>
<dbReference type="PANTHER" id="PTHR11138">
    <property type="entry name" value="METHIONYL-TRNA FORMYLTRANSFERASE"/>
    <property type="match status" value="1"/>
</dbReference>
<dbReference type="InterPro" id="IPR041711">
    <property type="entry name" value="Met-tRNA-FMT_N"/>
</dbReference>
<dbReference type="RefSeq" id="WP_318751352.1">
    <property type="nucleotide sequence ID" value="NZ_CP132508.1"/>
</dbReference>